<dbReference type="NCBIfam" id="NF008668">
    <property type="entry name" value="PRK11669.1"/>
    <property type="match status" value="1"/>
</dbReference>
<dbReference type="RefSeq" id="WP_126977094.1">
    <property type="nucleotide sequence ID" value="NZ_PQSP01000001.1"/>
</dbReference>
<dbReference type="GO" id="GO:0009002">
    <property type="term" value="F:serine-type D-Ala-D-Ala carboxypeptidase activity"/>
    <property type="evidence" value="ECO:0007669"/>
    <property type="project" value="InterPro"/>
</dbReference>
<evidence type="ECO:0000256" key="9">
    <source>
        <dbReference type="RuleBase" id="RU004016"/>
    </source>
</evidence>
<dbReference type="SUPFAM" id="SSF56601">
    <property type="entry name" value="beta-lactamase/transpeptidase-like"/>
    <property type="match status" value="1"/>
</dbReference>
<feature type="active site" evidence="7">
    <location>
        <position position="255"/>
    </location>
</feature>
<comment type="similarity">
    <text evidence="1 9">Belongs to the peptidase S11 family.</text>
</comment>
<dbReference type="GO" id="GO:0006508">
    <property type="term" value="P:proteolysis"/>
    <property type="evidence" value="ECO:0007669"/>
    <property type="project" value="InterPro"/>
</dbReference>
<evidence type="ECO:0000256" key="4">
    <source>
        <dbReference type="ARBA" id="ARBA00022960"/>
    </source>
</evidence>
<evidence type="ECO:0000256" key="1">
    <source>
        <dbReference type="ARBA" id="ARBA00007164"/>
    </source>
</evidence>
<evidence type="ECO:0000256" key="5">
    <source>
        <dbReference type="ARBA" id="ARBA00022984"/>
    </source>
</evidence>
<comment type="caution">
    <text evidence="13">The sequence shown here is derived from an EMBL/GenBank/DDBJ whole genome shotgun (WGS) entry which is preliminary data.</text>
</comment>
<dbReference type="PANTHER" id="PTHR21581:SF26">
    <property type="entry name" value="D-ALANYL-D-ALANINE ENDOPEPTIDASE"/>
    <property type="match status" value="1"/>
</dbReference>
<evidence type="ECO:0000256" key="10">
    <source>
        <dbReference type="SAM" id="MobiDB-lite"/>
    </source>
</evidence>
<dbReference type="InterPro" id="IPR012338">
    <property type="entry name" value="Beta-lactam/transpept-like"/>
</dbReference>
<dbReference type="GO" id="GO:0071555">
    <property type="term" value="P:cell wall organization"/>
    <property type="evidence" value="ECO:0007669"/>
    <property type="project" value="UniProtKB-KW"/>
</dbReference>
<dbReference type="Proteomes" id="UP000286947">
    <property type="component" value="Unassembled WGS sequence"/>
</dbReference>
<proteinExistence type="inferred from homology"/>
<dbReference type="PRINTS" id="PR00725">
    <property type="entry name" value="DADACBPTASE1"/>
</dbReference>
<feature type="region of interest" description="Disordered" evidence="10">
    <location>
        <begin position="39"/>
        <end position="78"/>
    </location>
</feature>
<evidence type="ECO:0000259" key="12">
    <source>
        <dbReference type="Pfam" id="PF00768"/>
    </source>
</evidence>
<sequence length="424" mass="45435" precursor="true">MKSRPKAFAQAWVFAAFLSSSIFAVPAYAQTRHSTPSKVAVSAPASTQTAAARPNNNSSSTPSKVAVQTPAASASDARANVPVLEASLSLTPTSSAPTSNHDQLGALVQSLQTTPSKVAVSTVPAIATSTQTQRNSAAALGTYLSSPAKTPVAALDAHSIRSSGLPFDVEASIALIVDQDTREVLYSKNPQNVVPIASITKLMTAMVVLDAKQPMGEMITITQADVDTLKNSSSRLSVGARLTRRELLHLALMSSENRAAHALARRYPGGTTAFVRAMNNKAQALGMSQTRYIEPTGLSSQNRSSARDLVWLVKAAYDYDMIRQLSTSSGYQISIGKRQVNYINSNRLTHNANWQIGVQKTGYIREAGHCLVMQATISNRRLIMVFLDSSGSTGRINDAEKMRNWVTAQARQSTVASRRNNSNL</sequence>
<feature type="compositionally biased region" description="Polar residues" evidence="10">
    <location>
        <begin position="44"/>
        <end position="63"/>
    </location>
</feature>
<evidence type="ECO:0000256" key="2">
    <source>
        <dbReference type="ARBA" id="ARBA00022729"/>
    </source>
</evidence>
<evidence type="ECO:0000256" key="3">
    <source>
        <dbReference type="ARBA" id="ARBA00022801"/>
    </source>
</evidence>
<evidence type="ECO:0000313" key="13">
    <source>
        <dbReference type="EMBL" id="RUS67585.1"/>
    </source>
</evidence>
<evidence type="ECO:0000313" key="14">
    <source>
        <dbReference type="Proteomes" id="UP000286947"/>
    </source>
</evidence>
<dbReference type="PANTHER" id="PTHR21581">
    <property type="entry name" value="D-ALANYL-D-ALANINE CARBOXYPEPTIDASE"/>
    <property type="match status" value="1"/>
</dbReference>
<evidence type="ECO:0000256" key="6">
    <source>
        <dbReference type="ARBA" id="ARBA00023316"/>
    </source>
</evidence>
<dbReference type="InterPro" id="IPR001967">
    <property type="entry name" value="Peptidase_S11_N"/>
</dbReference>
<accession>A0A433SFS4</accession>
<dbReference type="InterPro" id="IPR018044">
    <property type="entry name" value="Peptidase_S11"/>
</dbReference>
<feature type="chain" id="PRO_5019401048" evidence="11">
    <location>
        <begin position="25"/>
        <end position="424"/>
    </location>
</feature>
<dbReference type="AlphaFoldDB" id="A0A433SFS4"/>
<name>A0A433SFS4_9BURK</name>
<keyword evidence="4" id="KW-0133">Cell shape</keyword>
<dbReference type="EC" id="3.4.21.-" evidence="13"/>
<dbReference type="Gene3D" id="3.40.710.10">
    <property type="entry name" value="DD-peptidase/beta-lactamase superfamily"/>
    <property type="match status" value="1"/>
</dbReference>
<feature type="binding site" evidence="8">
    <location>
        <position position="360"/>
    </location>
    <ligand>
        <name>substrate</name>
    </ligand>
</feature>
<protein>
    <submittedName>
        <fullName evidence="13">D-alanyl-D-alanine endopeptidase</fullName>
        <ecNumber evidence="13">3.4.21.-</ecNumber>
    </submittedName>
</protein>
<evidence type="ECO:0000256" key="8">
    <source>
        <dbReference type="PIRSR" id="PIRSR618044-2"/>
    </source>
</evidence>
<feature type="domain" description="Peptidase S11 D-alanyl-D-alanine carboxypeptidase A N-terminal" evidence="12">
    <location>
        <begin position="168"/>
        <end position="389"/>
    </location>
</feature>
<organism evidence="13 14">
    <name type="scientific">Saezia sanguinis</name>
    <dbReference type="NCBI Taxonomy" id="1965230"/>
    <lineage>
        <taxon>Bacteria</taxon>
        <taxon>Pseudomonadati</taxon>
        <taxon>Pseudomonadota</taxon>
        <taxon>Betaproteobacteria</taxon>
        <taxon>Burkholderiales</taxon>
        <taxon>Saeziaceae</taxon>
        <taxon>Saezia</taxon>
    </lineage>
</organism>
<dbReference type="OrthoDB" id="5688590at2"/>
<feature type="signal peptide" evidence="11">
    <location>
        <begin position="1"/>
        <end position="24"/>
    </location>
</feature>
<reference evidence="13 14" key="1">
    <citation type="submission" date="2018-01" db="EMBL/GenBank/DDBJ databases">
        <title>Saezia sanguinis gen. nov., sp. nov., in the order Burkholderiales isolated from human blood.</title>
        <authorList>
            <person name="Medina-Pascual M.J."/>
            <person name="Valdezate S."/>
            <person name="Monzon S."/>
            <person name="Cuesta I."/>
            <person name="Carrasco G."/>
            <person name="Villalon P."/>
            <person name="Saez-Nieto J.A."/>
        </authorList>
    </citation>
    <scope>NUCLEOTIDE SEQUENCE [LARGE SCALE GENOMIC DNA]</scope>
    <source>
        <strain evidence="13 14">CNM695-12</strain>
    </source>
</reference>
<keyword evidence="3 13" id="KW-0378">Hydrolase</keyword>
<dbReference type="GO" id="GO:0008360">
    <property type="term" value="P:regulation of cell shape"/>
    <property type="evidence" value="ECO:0007669"/>
    <property type="project" value="UniProtKB-KW"/>
</dbReference>
<evidence type="ECO:0000256" key="11">
    <source>
        <dbReference type="SAM" id="SignalP"/>
    </source>
</evidence>
<dbReference type="GO" id="GO:0009252">
    <property type="term" value="P:peptidoglycan biosynthetic process"/>
    <property type="evidence" value="ECO:0007669"/>
    <property type="project" value="UniProtKB-KW"/>
</dbReference>
<evidence type="ECO:0000256" key="7">
    <source>
        <dbReference type="PIRSR" id="PIRSR618044-1"/>
    </source>
</evidence>
<gene>
    <name evidence="13" type="primary">pbpG</name>
    <name evidence="13" type="ORF">CUZ56_00059</name>
</gene>
<dbReference type="EMBL" id="PQSP01000001">
    <property type="protein sequence ID" value="RUS67585.1"/>
    <property type="molecule type" value="Genomic_DNA"/>
</dbReference>
<feature type="active site" description="Acyl-ester intermediate" evidence="7">
    <location>
        <position position="198"/>
    </location>
</feature>
<dbReference type="Pfam" id="PF00768">
    <property type="entry name" value="Peptidase_S11"/>
    <property type="match status" value="1"/>
</dbReference>
<keyword evidence="6" id="KW-0961">Cell wall biogenesis/degradation</keyword>
<keyword evidence="2 11" id="KW-0732">Signal</keyword>
<keyword evidence="14" id="KW-1185">Reference proteome</keyword>
<keyword evidence="5" id="KW-0573">Peptidoglycan synthesis</keyword>
<feature type="active site" description="Proton acceptor" evidence="7">
    <location>
        <position position="201"/>
    </location>
</feature>